<dbReference type="PROSITE" id="PS50863">
    <property type="entry name" value="B3"/>
    <property type="match status" value="1"/>
</dbReference>
<evidence type="ECO:0000256" key="6">
    <source>
        <dbReference type="SAM" id="MobiDB-lite"/>
    </source>
</evidence>
<dbReference type="SUPFAM" id="SSF101936">
    <property type="entry name" value="DNA-binding pseudobarrel domain"/>
    <property type="match status" value="1"/>
</dbReference>
<proteinExistence type="predicted"/>
<evidence type="ECO:0000256" key="4">
    <source>
        <dbReference type="ARBA" id="ARBA00023163"/>
    </source>
</evidence>
<accession>A0ABQ9AGF5</accession>
<dbReference type="SMART" id="SM01019">
    <property type="entry name" value="B3"/>
    <property type="match status" value="1"/>
</dbReference>
<reference evidence="8" key="1">
    <citation type="submission" date="2022-10" db="EMBL/GenBank/DDBJ databases">
        <authorList>
            <person name="Hyden B.L."/>
            <person name="Feng K."/>
            <person name="Yates T."/>
            <person name="Jawdy S."/>
            <person name="Smart L.B."/>
            <person name="Muchero W."/>
        </authorList>
    </citation>
    <scope>NUCLEOTIDE SEQUENCE</scope>
    <source>
        <tissue evidence="8">Shoot tip</tissue>
    </source>
</reference>
<protein>
    <recommendedName>
        <fullName evidence="7">TF-B3 domain-containing protein</fullName>
    </recommendedName>
</protein>
<name>A0ABQ9AGF5_9ROSI</name>
<sequence>MKNVFPTSSTNSGSTSNPTNASSVMPGCPQNSQRSQYTPSADPFYPVMAGPDAIEMQGPCILQPNALQLEQERRALDANKTKVARCVRKLARQRRLGKASSGGSSARIKDTSRLALHGATIDSQNSRTNTGKDLYEFLTPDNKKLRALLRKDLKKSDVGSLGRIVLPKREVEENLPPLHDKEGILLVLRDVNSNQEWGLKFKFWANNKSRMYVLENTGEFVKLNGLETGDSLTLYEDESKNLYFSITKAQTPASALTQTPLPMSQNNNYLYTESTWQDRDEEYTSLALLTEQLENEEQEEANSLGAVPMDFSCSYTHEPELNNIRTYTQPASAAMQASPANGKMKAVDDSHDVDDCYTGLGMLPDVHSYNFSP</sequence>
<comment type="caution">
    <text evidence="8">The sequence shown here is derived from an EMBL/GenBank/DDBJ whole genome shotgun (WGS) entry which is preliminary data.</text>
</comment>
<dbReference type="CDD" id="cd10017">
    <property type="entry name" value="B3_DNA"/>
    <property type="match status" value="1"/>
</dbReference>
<feature type="compositionally biased region" description="Low complexity" evidence="6">
    <location>
        <begin position="7"/>
        <end position="23"/>
    </location>
</feature>
<dbReference type="PANTHER" id="PTHR31140:SF74">
    <property type="entry name" value="B3 DOMAIN-CONTAINING TRANSCRIPTION FACTOR LEC2"/>
    <property type="match status" value="1"/>
</dbReference>
<dbReference type="InterPro" id="IPR015300">
    <property type="entry name" value="DNA-bd_pseudobarrel_sf"/>
</dbReference>
<evidence type="ECO:0000313" key="9">
    <source>
        <dbReference type="Proteomes" id="UP001141253"/>
    </source>
</evidence>
<dbReference type="Gene3D" id="2.40.330.10">
    <property type="entry name" value="DNA-binding pseudobarrel domain"/>
    <property type="match status" value="1"/>
</dbReference>
<evidence type="ECO:0000313" key="8">
    <source>
        <dbReference type="EMBL" id="KAJ6333517.1"/>
    </source>
</evidence>
<dbReference type="Pfam" id="PF02362">
    <property type="entry name" value="B3"/>
    <property type="match status" value="1"/>
</dbReference>
<evidence type="ECO:0000256" key="3">
    <source>
        <dbReference type="ARBA" id="ARBA00023125"/>
    </source>
</evidence>
<organism evidence="8 9">
    <name type="scientific">Salix suchowensis</name>
    <dbReference type="NCBI Taxonomy" id="1278906"/>
    <lineage>
        <taxon>Eukaryota</taxon>
        <taxon>Viridiplantae</taxon>
        <taxon>Streptophyta</taxon>
        <taxon>Embryophyta</taxon>
        <taxon>Tracheophyta</taxon>
        <taxon>Spermatophyta</taxon>
        <taxon>Magnoliopsida</taxon>
        <taxon>eudicotyledons</taxon>
        <taxon>Gunneridae</taxon>
        <taxon>Pentapetalae</taxon>
        <taxon>rosids</taxon>
        <taxon>fabids</taxon>
        <taxon>Malpighiales</taxon>
        <taxon>Salicaceae</taxon>
        <taxon>Saliceae</taxon>
        <taxon>Salix</taxon>
    </lineage>
</organism>
<keyword evidence="2" id="KW-0805">Transcription regulation</keyword>
<keyword evidence="3" id="KW-0238">DNA-binding</keyword>
<comment type="subcellular location">
    <subcellularLocation>
        <location evidence="1">Nucleus</location>
    </subcellularLocation>
</comment>
<feature type="compositionally biased region" description="Polar residues" evidence="6">
    <location>
        <begin position="29"/>
        <end position="39"/>
    </location>
</feature>
<feature type="domain" description="TF-B3" evidence="7">
    <location>
        <begin position="149"/>
        <end position="250"/>
    </location>
</feature>
<evidence type="ECO:0000256" key="2">
    <source>
        <dbReference type="ARBA" id="ARBA00023015"/>
    </source>
</evidence>
<feature type="region of interest" description="Disordered" evidence="6">
    <location>
        <begin position="1"/>
        <end position="40"/>
    </location>
</feature>
<keyword evidence="5" id="KW-0539">Nucleus</keyword>
<evidence type="ECO:0000259" key="7">
    <source>
        <dbReference type="PROSITE" id="PS50863"/>
    </source>
</evidence>
<dbReference type="InterPro" id="IPR044800">
    <property type="entry name" value="LEC2-like"/>
</dbReference>
<dbReference type="PANTHER" id="PTHR31140">
    <property type="entry name" value="B3 DOMAIN-CONTAINING TRANSCRIPTION FACTOR ABI3"/>
    <property type="match status" value="1"/>
</dbReference>
<evidence type="ECO:0000256" key="5">
    <source>
        <dbReference type="ARBA" id="ARBA00023242"/>
    </source>
</evidence>
<keyword evidence="4" id="KW-0804">Transcription</keyword>
<reference evidence="8" key="2">
    <citation type="journal article" date="2023" name="Int. J. Mol. Sci.">
        <title>De Novo Assembly and Annotation of 11 Diverse Shrub Willow (Salix) Genomes Reveals Novel Gene Organization in Sex-Linked Regions.</title>
        <authorList>
            <person name="Hyden B."/>
            <person name="Feng K."/>
            <person name="Yates T.B."/>
            <person name="Jawdy S."/>
            <person name="Cereghino C."/>
            <person name="Smart L.B."/>
            <person name="Muchero W."/>
        </authorList>
    </citation>
    <scope>NUCLEOTIDE SEQUENCE</scope>
    <source>
        <tissue evidence="8">Shoot tip</tissue>
    </source>
</reference>
<dbReference type="InterPro" id="IPR003340">
    <property type="entry name" value="B3_DNA-bd"/>
</dbReference>
<dbReference type="EMBL" id="JAPFFI010000021">
    <property type="protein sequence ID" value="KAJ6333517.1"/>
    <property type="molecule type" value="Genomic_DNA"/>
</dbReference>
<dbReference type="Proteomes" id="UP001141253">
    <property type="component" value="Chromosome 11"/>
</dbReference>
<evidence type="ECO:0000256" key="1">
    <source>
        <dbReference type="ARBA" id="ARBA00004123"/>
    </source>
</evidence>
<gene>
    <name evidence="8" type="ORF">OIU77_009397</name>
</gene>
<keyword evidence="9" id="KW-1185">Reference proteome</keyword>